<gene>
    <name evidence="8" type="ORF">ACFSQW_07615</name>
</gene>
<keyword evidence="3" id="KW-0732">Signal</keyword>
<evidence type="ECO:0000256" key="3">
    <source>
        <dbReference type="ARBA" id="ARBA00022729"/>
    </source>
</evidence>
<evidence type="ECO:0000256" key="1">
    <source>
        <dbReference type="ARBA" id="ARBA00004442"/>
    </source>
</evidence>
<dbReference type="EMBL" id="JBHULD010000008">
    <property type="protein sequence ID" value="MFD2554252.1"/>
    <property type="molecule type" value="Genomic_DNA"/>
</dbReference>
<keyword evidence="4" id="KW-0472">Membrane</keyword>
<keyword evidence="9" id="KW-1185">Reference proteome</keyword>
<comment type="similarity">
    <text evidence="2">Belongs to the SusD family.</text>
</comment>
<dbReference type="SUPFAM" id="SSF48452">
    <property type="entry name" value="TPR-like"/>
    <property type="match status" value="1"/>
</dbReference>
<comment type="subcellular location">
    <subcellularLocation>
        <location evidence="1">Cell outer membrane</location>
    </subcellularLocation>
</comment>
<protein>
    <submittedName>
        <fullName evidence="8">RagB/SusD family nutrient uptake outer membrane protein</fullName>
    </submittedName>
</protein>
<evidence type="ECO:0000313" key="9">
    <source>
        <dbReference type="Proteomes" id="UP001597440"/>
    </source>
</evidence>
<dbReference type="Pfam" id="PF14322">
    <property type="entry name" value="SusD-like_3"/>
    <property type="match status" value="1"/>
</dbReference>
<dbReference type="Gene3D" id="1.25.40.900">
    <property type="match status" value="1"/>
</dbReference>
<evidence type="ECO:0000256" key="5">
    <source>
        <dbReference type="ARBA" id="ARBA00023237"/>
    </source>
</evidence>
<evidence type="ECO:0000256" key="2">
    <source>
        <dbReference type="ARBA" id="ARBA00006275"/>
    </source>
</evidence>
<evidence type="ECO:0000256" key="4">
    <source>
        <dbReference type="ARBA" id="ARBA00023136"/>
    </source>
</evidence>
<sequence length="483" mass="54855">MKQILFILLASSFLLYQSCGRSFLDITPVGSLTGEKLFSDPEGYESSLAGTYSLFTKYHLGSYGLYSELRSDNVLIEENLAGGILNEYNYTSEANNSIGMVGGLWQSIYETLNNANNIIEAKDNLLRNFPEKSDLINRTYGEALIIRAMCHFDLSNLYSQHYTYTADGSHLGIPTLLKTPFPGTEISRPSIKETYQQIIADLTQAKSLLSSVSLRAKIYGSSDAAQALLSRVYLYMEDWDAVIAQAHPLVVSNKYPLTSGAGYLKMFIDPSQRRNYSSIPDEVIWQVNLVNNSRSYLTYLFSDPANYNTYPTKEFVGLFGSGDFRSSQFQPSTRKPGYHFNAKYALPSGTLESDRTINFKMFRSAELYLNLAEAYYHKQQYAQAVEQLQIVRGRAYNINPTQVQISYTQPIELLAQIKLERRKEFAFENQRIFDIMRYKEDLNRTECNSTACRVTYPNDKFILPIPQLETDANPAMQPNPGYN</sequence>
<dbReference type="Proteomes" id="UP001597440">
    <property type="component" value="Unassembled WGS sequence"/>
</dbReference>
<dbReference type="Gene3D" id="2.20.20.130">
    <property type="match status" value="1"/>
</dbReference>
<reference evidence="9" key="1">
    <citation type="journal article" date="2019" name="Int. J. Syst. Evol. Microbiol.">
        <title>The Global Catalogue of Microorganisms (GCM) 10K type strain sequencing project: providing services to taxonomists for standard genome sequencing and annotation.</title>
        <authorList>
            <consortium name="The Broad Institute Genomics Platform"/>
            <consortium name="The Broad Institute Genome Sequencing Center for Infectious Disease"/>
            <person name="Wu L."/>
            <person name="Ma J."/>
        </authorList>
    </citation>
    <scope>NUCLEOTIDE SEQUENCE [LARGE SCALE GENOMIC DNA]</scope>
    <source>
        <strain evidence="9">KCTC 52298</strain>
    </source>
</reference>
<dbReference type="InterPro" id="IPR012944">
    <property type="entry name" value="SusD_RagB_dom"/>
</dbReference>
<evidence type="ECO:0000259" key="6">
    <source>
        <dbReference type="Pfam" id="PF07980"/>
    </source>
</evidence>
<feature type="domain" description="RagB/SusD" evidence="6">
    <location>
        <begin position="291"/>
        <end position="482"/>
    </location>
</feature>
<dbReference type="InterPro" id="IPR033985">
    <property type="entry name" value="SusD-like_N"/>
</dbReference>
<name>A0ABW5KZ64_9SPHI</name>
<keyword evidence="5" id="KW-0998">Cell outer membrane</keyword>
<evidence type="ECO:0000313" key="8">
    <source>
        <dbReference type="EMBL" id="MFD2554252.1"/>
    </source>
</evidence>
<dbReference type="RefSeq" id="WP_210355949.1">
    <property type="nucleotide sequence ID" value="NZ_JAEQMU010000006.1"/>
</dbReference>
<dbReference type="InterPro" id="IPR011990">
    <property type="entry name" value="TPR-like_helical_dom_sf"/>
</dbReference>
<dbReference type="Gene3D" id="1.25.40.390">
    <property type="match status" value="1"/>
</dbReference>
<dbReference type="Pfam" id="PF07980">
    <property type="entry name" value="SusD_RagB"/>
    <property type="match status" value="1"/>
</dbReference>
<feature type="domain" description="SusD-like N-terminal" evidence="7">
    <location>
        <begin position="89"/>
        <end position="234"/>
    </location>
</feature>
<comment type="caution">
    <text evidence="8">The sequence shown here is derived from an EMBL/GenBank/DDBJ whole genome shotgun (WGS) entry which is preliminary data.</text>
</comment>
<accession>A0ABW5KZ64</accession>
<evidence type="ECO:0000259" key="7">
    <source>
        <dbReference type="Pfam" id="PF14322"/>
    </source>
</evidence>
<organism evidence="8 9">
    <name type="scientific">Sphingobacterium tabacisoli</name>
    <dbReference type="NCBI Taxonomy" id="2044855"/>
    <lineage>
        <taxon>Bacteria</taxon>
        <taxon>Pseudomonadati</taxon>
        <taxon>Bacteroidota</taxon>
        <taxon>Sphingobacteriia</taxon>
        <taxon>Sphingobacteriales</taxon>
        <taxon>Sphingobacteriaceae</taxon>
        <taxon>Sphingobacterium</taxon>
    </lineage>
</organism>
<proteinExistence type="inferred from homology"/>